<proteinExistence type="inferred from homology"/>
<dbReference type="PIRSF" id="PIRSF015730">
    <property type="entry name" value="TFAR19"/>
    <property type="match status" value="1"/>
</dbReference>
<dbReference type="Gene3D" id="1.10.8.140">
    <property type="entry name" value="PDCD5-like"/>
    <property type="match status" value="1"/>
</dbReference>
<feature type="compositionally biased region" description="Basic and acidic residues" evidence="2">
    <location>
        <begin position="49"/>
        <end position="58"/>
    </location>
</feature>
<dbReference type="InterPro" id="IPR002836">
    <property type="entry name" value="PDCD5-like"/>
</dbReference>
<accession>A0A9W8ACC2</accession>
<dbReference type="SUPFAM" id="SSF46950">
    <property type="entry name" value="Double-stranded DNA-binding domain"/>
    <property type="match status" value="1"/>
</dbReference>
<gene>
    <name evidence="3" type="ORF">IWQ60_005446</name>
</gene>
<name>A0A9W8ACC2_9FUNG</name>
<keyword evidence="4" id="KW-1185">Reference proteome</keyword>
<dbReference type="GO" id="GO:0005634">
    <property type="term" value="C:nucleus"/>
    <property type="evidence" value="ECO:0007669"/>
    <property type="project" value="TreeGrafter"/>
</dbReference>
<dbReference type="OrthoDB" id="10252486at2759"/>
<organism evidence="3 4">
    <name type="scientific">Tieghemiomyces parasiticus</name>
    <dbReference type="NCBI Taxonomy" id="78921"/>
    <lineage>
        <taxon>Eukaryota</taxon>
        <taxon>Fungi</taxon>
        <taxon>Fungi incertae sedis</taxon>
        <taxon>Zoopagomycota</taxon>
        <taxon>Kickxellomycotina</taxon>
        <taxon>Dimargaritomycetes</taxon>
        <taxon>Dimargaritales</taxon>
        <taxon>Dimargaritaceae</taxon>
        <taxon>Tieghemiomyces</taxon>
    </lineage>
</organism>
<dbReference type="FunFam" id="1.10.8.140:FF:000006">
    <property type="entry name" value="programmed cell death protein 5-like"/>
    <property type="match status" value="1"/>
</dbReference>
<dbReference type="AlphaFoldDB" id="A0A9W8ACC2"/>
<sequence>MDDDLQAIRARRLAELQARQGAASGSGGGLPGDFSAGGRGGPSAEEEEEKKRRQEDMRAMMLSQILDGEARERLARISIVKADKARGVEDMLIRMAQAGQLRGKLTEKQLIGLLEQVNEQHKKSEPKIVYNRRRDDDDDDEDYGL</sequence>
<dbReference type="Pfam" id="PF01984">
    <property type="entry name" value="dsDNA_bind"/>
    <property type="match status" value="1"/>
</dbReference>
<dbReference type="EMBL" id="JANBPT010000293">
    <property type="protein sequence ID" value="KAJ1924093.1"/>
    <property type="molecule type" value="Genomic_DNA"/>
</dbReference>
<evidence type="ECO:0008006" key="5">
    <source>
        <dbReference type="Google" id="ProtNLM"/>
    </source>
</evidence>
<feature type="compositionally biased region" description="Gly residues" evidence="2">
    <location>
        <begin position="24"/>
        <end position="41"/>
    </location>
</feature>
<dbReference type="GO" id="GO:0005829">
    <property type="term" value="C:cytosol"/>
    <property type="evidence" value="ECO:0007669"/>
    <property type="project" value="TreeGrafter"/>
</dbReference>
<comment type="similarity">
    <text evidence="1">Belongs to the PDCD5 family.</text>
</comment>
<protein>
    <recommendedName>
        <fullName evidence="5">Programmed cell death protein 5</fullName>
    </recommendedName>
</protein>
<evidence type="ECO:0000313" key="4">
    <source>
        <dbReference type="Proteomes" id="UP001150569"/>
    </source>
</evidence>
<reference evidence="3" key="1">
    <citation type="submission" date="2022-07" db="EMBL/GenBank/DDBJ databases">
        <title>Phylogenomic reconstructions and comparative analyses of Kickxellomycotina fungi.</title>
        <authorList>
            <person name="Reynolds N.K."/>
            <person name="Stajich J.E."/>
            <person name="Barry K."/>
            <person name="Grigoriev I.V."/>
            <person name="Crous P."/>
            <person name="Smith M.E."/>
        </authorList>
    </citation>
    <scope>NUCLEOTIDE SEQUENCE</scope>
    <source>
        <strain evidence="3">RSA 861</strain>
    </source>
</reference>
<dbReference type="PANTHER" id="PTHR10840:SF0">
    <property type="entry name" value="PROGRAMMED CELL DEATH PROTEIN 5"/>
    <property type="match status" value="1"/>
</dbReference>
<feature type="region of interest" description="Disordered" evidence="2">
    <location>
        <begin position="16"/>
        <end position="58"/>
    </location>
</feature>
<evidence type="ECO:0000256" key="1">
    <source>
        <dbReference type="ARBA" id="ARBA00010490"/>
    </source>
</evidence>
<dbReference type="InterPro" id="IPR036883">
    <property type="entry name" value="PDCD5-like_sf"/>
</dbReference>
<feature type="region of interest" description="Disordered" evidence="2">
    <location>
        <begin position="118"/>
        <end position="145"/>
    </location>
</feature>
<dbReference type="PANTHER" id="PTHR10840">
    <property type="entry name" value="PROGRAMMED CELL DEATH PROTEIN 5"/>
    <property type="match status" value="1"/>
</dbReference>
<evidence type="ECO:0000256" key="2">
    <source>
        <dbReference type="SAM" id="MobiDB-lite"/>
    </source>
</evidence>
<dbReference type="Proteomes" id="UP001150569">
    <property type="component" value="Unassembled WGS sequence"/>
</dbReference>
<comment type="caution">
    <text evidence="3">The sequence shown here is derived from an EMBL/GenBank/DDBJ whole genome shotgun (WGS) entry which is preliminary data.</text>
</comment>
<feature type="compositionally biased region" description="Acidic residues" evidence="2">
    <location>
        <begin position="136"/>
        <end position="145"/>
    </location>
</feature>
<evidence type="ECO:0000313" key="3">
    <source>
        <dbReference type="EMBL" id="KAJ1924093.1"/>
    </source>
</evidence>
<dbReference type="GO" id="GO:0003677">
    <property type="term" value="F:DNA binding"/>
    <property type="evidence" value="ECO:0007669"/>
    <property type="project" value="InterPro"/>
</dbReference>